<accession>A0A0F0GZL5</accession>
<dbReference type="Pfam" id="PF01370">
    <property type="entry name" value="Epimerase"/>
    <property type="match status" value="1"/>
</dbReference>
<dbReference type="InterPro" id="IPR001509">
    <property type="entry name" value="Epimerase_deHydtase"/>
</dbReference>
<reference evidence="2 3" key="1">
    <citation type="submission" date="2015-02" db="EMBL/GenBank/DDBJ databases">
        <authorList>
            <person name="Ju K.-S."/>
            <person name="Doroghazi J.R."/>
            <person name="Metcalf W."/>
        </authorList>
    </citation>
    <scope>NUCLEOTIDE SEQUENCE [LARGE SCALE GENOMIC DNA]</scope>
    <source>
        <strain evidence="2 3">NRRL B-16140</strain>
    </source>
</reference>
<evidence type="ECO:0000313" key="2">
    <source>
        <dbReference type="EMBL" id="KJK48735.1"/>
    </source>
</evidence>
<proteinExistence type="predicted"/>
<dbReference type="PATRIC" id="fig|68170.10.peg.4096"/>
<dbReference type="Gene3D" id="3.40.50.720">
    <property type="entry name" value="NAD(P)-binding Rossmann-like Domain"/>
    <property type="match status" value="1"/>
</dbReference>
<dbReference type="EMBL" id="JYJG01000099">
    <property type="protein sequence ID" value="KJK48735.1"/>
    <property type="molecule type" value="Genomic_DNA"/>
</dbReference>
<dbReference type="InterPro" id="IPR050177">
    <property type="entry name" value="Lipid_A_modif_metabolic_enz"/>
</dbReference>
<organism evidence="2 3">
    <name type="scientific">Lentzea aerocolonigenes</name>
    <name type="common">Lechevalieria aerocolonigenes</name>
    <name type="synonym">Saccharothrix aerocolonigenes</name>
    <dbReference type="NCBI Taxonomy" id="68170"/>
    <lineage>
        <taxon>Bacteria</taxon>
        <taxon>Bacillati</taxon>
        <taxon>Actinomycetota</taxon>
        <taxon>Actinomycetes</taxon>
        <taxon>Pseudonocardiales</taxon>
        <taxon>Pseudonocardiaceae</taxon>
        <taxon>Lentzea</taxon>
    </lineage>
</organism>
<keyword evidence="3" id="KW-1185">Reference proteome</keyword>
<name>A0A0F0GZL5_LENAE</name>
<feature type="domain" description="NAD-dependent epimerase/dehydratase" evidence="1">
    <location>
        <begin position="34"/>
        <end position="188"/>
    </location>
</feature>
<dbReference type="InterPro" id="IPR036291">
    <property type="entry name" value="NAD(P)-bd_dom_sf"/>
</dbReference>
<gene>
    <name evidence="2" type="ORF">UK23_16155</name>
</gene>
<comment type="caution">
    <text evidence="2">The sequence shown here is derived from an EMBL/GenBank/DDBJ whole genome shotgun (WGS) entry which is preliminary data.</text>
</comment>
<sequence>MATATLLHRTDRPIKYRTVGFFPMAACRLRTTMILLTGSTGFIGSHIRTALTGSPVRSGVRTGAGFPIELTHPSTLAAACDGVDAVVHAASYIGPDEEMCDAINRRGTEALVRAADGRRFVYLSTAAVYGNGPHRDAAEGSLAPAPVSALSRSRLAAEEAVLAAGGVVVRPHLVYGKGDKWFAPAVRHLVRTLGGWPGDGSALISTIAASSLGSLMGALALMDVRGPLVLHANHPQPQPAREIARTVARMFGDPIPDGAGRGTGVPERHLTMMTEDHWYRSDRIWQLTGVQPSLAG</sequence>
<dbReference type="Proteomes" id="UP000033393">
    <property type="component" value="Unassembled WGS sequence"/>
</dbReference>
<dbReference type="AlphaFoldDB" id="A0A0F0GZL5"/>
<evidence type="ECO:0000313" key="3">
    <source>
        <dbReference type="Proteomes" id="UP000033393"/>
    </source>
</evidence>
<protein>
    <recommendedName>
        <fullName evidence="1">NAD-dependent epimerase/dehydratase domain-containing protein</fullName>
    </recommendedName>
</protein>
<dbReference type="SUPFAM" id="SSF51735">
    <property type="entry name" value="NAD(P)-binding Rossmann-fold domains"/>
    <property type="match status" value="1"/>
</dbReference>
<evidence type="ECO:0000259" key="1">
    <source>
        <dbReference type="Pfam" id="PF01370"/>
    </source>
</evidence>
<dbReference type="PANTHER" id="PTHR43245">
    <property type="entry name" value="BIFUNCTIONAL POLYMYXIN RESISTANCE PROTEIN ARNA"/>
    <property type="match status" value="1"/>
</dbReference>